<proteinExistence type="predicted"/>
<organism evidence="1 2">
    <name type="scientific">Cetraspora pellucida</name>
    <dbReference type="NCBI Taxonomy" id="1433469"/>
    <lineage>
        <taxon>Eukaryota</taxon>
        <taxon>Fungi</taxon>
        <taxon>Fungi incertae sedis</taxon>
        <taxon>Mucoromycota</taxon>
        <taxon>Glomeromycotina</taxon>
        <taxon>Glomeromycetes</taxon>
        <taxon>Diversisporales</taxon>
        <taxon>Gigasporaceae</taxon>
        <taxon>Cetraspora</taxon>
    </lineage>
</organism>
<dbReference type="Proteomes" id="UP000789366">
    <property type="component" value="Unassembled WGS sequence"/>
</dbReference>
<accession>A0ACA9QQ74</accession>
<comment type="caution">
    <text evidence="1">The sequence shown here is derived from an EMBL/GenBank/DDBJ whole genome shotgun (WGS) entry which is preliminary data.</text>
</comment>
<protein>
    <submittedName>
        <fullName evidence="1">3141_t:CDS:1</fullName>
    </submittedName>
</protein>
<keyword evidence="2" id="KW-1185">Reference proteome</keyword>
<gene>
    <name evidence="1" type="ORF">SPELUC_LOCUS14894</name>
</gene>
<name>A0ACA9QQ74_9GLOM</name>
<reference evidence="1" key="1">
    <citation type="submission" date="2021-06" db="EMBL/GenBank/DDBJ databases">
        <authorList>
            <person name="Kallberg Y."/>
            <person name="Tangrot J."/>
            <person name="Rosling A."/>
        </authorList>
    </citation>
    <scope>NUCLEOTIDE SEQUENCE</scope>
    <source>
        <strain evidence="1">28 12/20/2015</strain>
    </source>
</reference>
<evidence type="ECO:0000313" key="1">
    <source>
        <dbReference type="EMBL" id="CAG8757302.1"/>
    </source>
</evidence>
<evidence type="ECO:0000313" key="2">
    <source>
        <dbReference type="Proteomes" id="UP000789366"/>
    </source>
</evidence>
<dbReference type="EMBL" id="CAJVPW010046258">
    <property type="protein sequence ID" value="CAG8757302.1"/>
    <property type="molecule type" value="Genomic_DNA"/>
</dbReference>
<feature type="non-terminal residue" evidence="1">
    <location>
        <position position="56"/>
    </location>
</feature>
<feature type="non-terminal residue" evidence="1">
    <location>
        <position position="1"/>
    </location>
</feature>
<sequence>KYKYIDPRAFWRPDMHNHVWNILVTRATDRLQRFFNSVATKSFPAKRDQVLLRVLP</sequence>